<evidence type="ECO:0000313" key="5">
    <source>
        <dbReference type="Proteomes" id="UP001203297"/>
    </source>
</evidence>
<name>A0AAD4QKU6_9AGAM</name>
<dbReference type="EMBL" id="WTXG01000062">
    <property type="protein sequence ID" value="KAI0295132.1"/>
    <property type="molecule type" value="Genomic_DNA"/>
</dbReference>
<comment type="caution">
    <text evidence="4">The sequence shown here is derived from an EMBL/GenBank/DDBJ whole genome shotgun (WGS) entry which is preliminary data.</text>
</comment>
<proteinExistence type="predicted"/>
<gene>
    <name evidence="4" type="ORF">B0F90DRAFT_1212783</name>
</gene>
<dbReference type="Proteomes" id="UP001203297">
    <property type="component" value="Unassembled WGS sequence"/>
</dbReference>
<feature type="compositionally biased region" description="Pro residues" evidence="2">
    <location>
        <begin position="94"/>
        <end position="103"/>
    </location>
</feature>
<feature type="region of interest" description="Disordered" evidence="2">
    <location>
        <begin position="38"/>
        <end position="120"/>
    </location>
</feature>
<sequence>MLPRALTGTGTGHHLRFAYTHWQLTTCRSLFVSLNPYEEESRRDNSPNPSFTSHPEPVNSEENATSDSPRRNTTQIQTKKGSRTRQTRTLRPLVIPPTFPPTLIPVTPTLEQEETTKTEPSVTVSLTHLPSHTVKADIRPVFQRFGEVKRIVIAPGGTCADVIFTDAREVKRTLRAYADKPLFVRGREIVVFRKHTSEATVGYYDNNDGQATTPQPNTFYSSRSGLSNQGDRHGVIFVSNFPPDTTQEELQEALAQFGKHERFVMRMCVCLSLLWGAWGLPSRSLRRPWLKIRLFHVFDRLSCRPYIACS</sequence>
<keyword evidence="5" id="KW-1185">Reference proteome</keyword>
<dbReference type="PROSITE" id="PS50102">
    <property type="entry name" value="RRM"/>
    <property type="match status" value="1"/>
</dbReference>
<dbReference type="SUPFAM" id="SSF54928">
    <property type="entry name" value="RNA-binding domain, RBD"/>
    <property type="match status" value="1"/>
</dbReference>
<dbReference type="SMART" id="SM00360">
    <property type="entry name" value="RRM"/>
    <property type="match status" value="1"/>
</dbReference>
<feature type="compositionally biased region" description="Polar residues" evidence="2">
    <location>
        <begin position="60"/>
        <end position="79"/>
    </location>
</feature>
<keyword evidence="1" id="KW-0694">RNA-binding</keyword>
<dbReference type="AlphaFoldDB" id="A0AAD4QKU6"/>
<reference evidence="4" key="1">
    <citation type="journal article" date="2022" name="New Phytol.">
        <title>Evolutionary transition to the ectomycorrhizal habit in the genomes of a hyperdiverse lineage of mushroom-forming fungi.</title>
        <authorList>
            <person name="Looney B."/>
            <person name="Miyauchi S."/>
            <person name="Morin E."/>
            <person name="Drula E."/>
            <person name="Courty P.E."/>
            <person name="Kohler A."/>
            <person name="Kuo A."/>
            <person name="LaButti K."/>
            <person name="Pangilinan J."/>
            <person name="Lipzen A."/>
            <person name="Riley R."/>
            <person name="Andreopoulos W."/>
            <person name="He G."/>
            <person name="Johnson J."/>
            <person name="Nolan M."/>
            <person name="Tritt A."/>
            <person name="Barry K.W."/>
            <person name="Grigoriev I.V."/>
            <person name="Nagy L.G."/>
            <person name="Hibbett D."/>
            <person name="Henrissat B."/>
            <person name="Matheny P.B."/>
            <person name="Labbe J."/>
            <person name="Martin F.M."/>
        </authorList>
    </citation>
    <scope>NUCLEOTIDE SEQUENCE</scope>
    <source>
        <strain evidence="4">BPL690</strain>
    </source>
</reference>
<evidence type="ECO:0000313" key="4">
    <source>
        <dbReference type="EMBL" id="KAI0295132.1"/>
    </source>
</evidence>
<dbReference type="InterPro" id="IPR012677">
    <property type="entry name" value="Nucleotide-bd_a/b_plait_sf"/>
</dbReference>
<dbReference type="InterPro" id="IPR000504">
    <property type="entry name" value="RRM_dom"/>
</dbReference>
<dbReference type="InterPro" id="IPR035979">
    <property type="entry name" value="RBD_domain_sf"/>
</dbReference>
<organism evidence="4 5">
    <name type="scientific">Multifurca ochricompacta</name>
    <dbReference type="NCBI Taxonomy" id="376703"/>
    <lineage>
        <taxon>Eukaryota</taxon>
        <taxon>Fungi</taxon>
        <taxon>Dikarya</taxon>
        <taxon>Basidiomycota</taxon>
        <taxon>Agaricomycotina</taxon>
        <taxon>Agaricomycetes</taxon>
        <taxon>Russulales</taxon>
        <taxon>Russulaceae</taxon>
        <taxon>Multifurca</taxon>
    </lineage>
</organism>
<protein>
    <recommendedName>
        <fullName evidence="3">RRM domain-containing protein</fullName>
    </recommendedName>
</protein>
<dbReference type="Pfam" id="PF00076">
    <property type="entry name" value="RRM_1"/>
    <property type="match status" value="1"/>
</dbReference>
<dbReference type="Gene3D" id="3.30.70.330">
    <property type="match status" value="2"/>
</dbReference>
<evidence type="ECO:0000256" key="2">
    <source>
        <dbReference type="SAM" id="MobiDB-lite"/>
    </source>
</evidence>
<feature type="domain" description="RRM" evidence="3">
    <location>
        <begin position="122"/>
        <end position="196"/>
    </location>
</feature>
<evidence type="ECO:0000259" key="3">
    <source>
        <dbReference type="PROSITE" id="PS50102"/>
    </source>
</evidence>
<evidence type="ECO:0000256" key="1">
    <source>
        <dbReference type="PROSITE-ProRule" id="PRU00176"/>
    </source>
</evidence>
<dbReference type="GO" id="GO:0003723">
    <property type="term" value="F:RNA binding"/>
    <property type="evidence" value="ECO:0007669"/>
    <property type="project" value="UniProtKB-UniRule"/>
</dbReference>
<accession>A0AAD4QKU6</accession>